<name>A0ABQ4YGP8_9ASTR</name>
<protein>
    <submittedName>
        <fullName evidence="1">Reverse transcriptase domain-containing protein</fullName>
    </submittedName>
</protein>
<gene>
    <name evidence="1" type="ORF">Tco_0726835</name>
</gene>
<keyword evidence="1" id="KW-0695">RNA-directed DNA polymerase</keyword>
<evidence type="ECO:0000313" key="2">
    <source>
        <dbReference type="Proteomes" id="UP001151760"/>
    </source>
</evidence>
<organism evidence="1 2">
    <name type="scientific">Tanacetum coccineum</name>
    <dbReference type="NCBI Taxonomy" id="301880"/>
    <lineage>
        <taxon>Eukaryota</taxon>
        <taxon>Viridiplantae</taxon>
        <taxon>Streptophyta</taxon>
        <taxon>Embryophyta</taxon>
        <taxon>Tracheophyta</taxon>
        <taxon>Spermatophyta</taxon>
        <taxon>Magnoliopsida</taxon>
        <taxon>eudicotyledons</taxon>
        <taxon>Gunneridae</taxon>
        <taxon>Pentapetalae</taxon>
        <taxon>asterids</taxon>
        <taxon>campanulids</taxon>
        <taxon>Asterales</taxon>
        <taxon>Asteraceae</taxon>
        <taxon>Asteroideae</taxon>
        <taxon>Anthemideae</taxon>
        <taxon>Anthemidinae</taxon>
        <taxon>Tanacetum</taxon>
    </lineage>
</organism>
<dbReference type="EMBL" id="BQNB010010413">
    <property type="protein sequence ID" value="GJS76954.1"/>
    <property type="molecule type" value="Genomic_DNA"/>
</dbReference>
<accession>A0ABQ4YGP8</accession>
<evidence type="ECO:0000313" key="1">
    <source>
        <dbReference type="EMBL" id="GJS76954.1"/>
    </source>
</evidence>
<dbReference type="Proteomes" id="UP001151760">
    <property type="component" value="Unassembled WGS sequence"/>
</dbReference>
<comment type="caution">
    <text evidence="1">The sequence shown here is derived from an EMBL/GenBank/DDBJ whole genome shotgun (WGS) entry which is preliminary data.</text>
</comment>
<sequence length="136" mass="16234">MRQRRWLELLVDYDCEIRYHPGKANVHSRKKTSSEILRGMDKAFEVRPDGTHWYQEIEAGYQLFGNHEGLDQLQSHTSQNSIHPECPEATAYWNLPEIPMWKWERITMDFVTKLPKTSNEYDTIWVIVDRLTKFAH</sequence>
<dbReference type="InterPro" id="IPR036397">
    <property type="entry name" value="RNaseH_sf"/>
</dbReference>
<keyword evidence="2" id="KW-1185">Reference proteome</keyword>
<keyword evidence="1" id="KW-0548">Nucleotidyltransferase</keyword>
<dbReference type="PANTHER" id="PTHR45835:SF103">
    <property type="entry name" value="RNA-DIRECTED DNA POLYMERASE"/>
    <property type="match status" value="1"/>
</dbReference>
<reference evidence="1" key="2">
    <citation type="submission" date="2022-01" db="EMBL/GenBank/DDBJ databases">
        <authorList>
            <person name="Yamashiro T."/>
            <person name="Shiraishi A."/>
            <person name="Satake H."/>
            <person name="Nakayama K."/>
        </authorList>
    </citation>
    <scope>NUCLEOTIDE SEQUENCE</scope>
</reference>
<reference evidence="1" key="1">
    <citation type="journal article" date="2022" name="Int. J. Mol. Sci.">
        <title>Draft Genome of Tanacetum Coccineum: Genomic Comparison of Closely Related Tanacetum-Family Plants.</title>
        <authorList>
            <person name="Yamashiro T."/>
            <person name="Shiraishi A."/>
            <person name="Nakayama K."/>
            <person name="Satake H."/>
        </authorList>
    </citation>
    <scope>NUCLEOTIDE SEQUENCE</scope>
</reference>
<dbReference type="GO" id="GO:0003964">
    <property type="term" value="F:RNA-directed DNA polymerase activity"/>
    <property type="evidence" value="ECO:0007669"/>
    <property type="project" value="UniProtKB-KW"/>
</dbReference>
<keyword evidence="1" id="KW-0808">Transferase</keyword>
<dbReference type="Gene3D" id="3.30.420.10">
    <property type="entry name" value="Ribonuclease H-like superfamily/Ribonuclease H"/>
    <property type="match status" value="1"/>
</dbReference>
<proteinExistence type="predicted"/>
<dbReference type="PANTHER" id="PTHR45835">
    <property type="entry name" value="YALI0A06105P"/>
    <property type="match status" value="1"/>
</dbReference>